<evidence type="ECO:0000313" key="2">
    <source>
        <dbReference type="EMBL" id="ABI69285.1"/>
    </source>
</evidence>
<evidence type="ECO:0000313" key="3">
    <source>
        <dbReference type="Proteomes" id="UP000001968"/>
    </source>
</evidence>
<dbReference type="AlphaFoldDB" id="Q0AVG9"/>
<dbReference type="KEGG" id="swo:Swol_1990"/>
<dbReference type="InterPro" id="IPR036374">
    <property type="entry name" value="OxRdtase_Mopterin-bd_sf"/>
</dbReference>
<proteinExistence type="predicted"/>
<dbReference type="EMBL" id="CP000448">
    <property type="protein sequence ID" value="ABI69285.1"/>
    <property type="molecule type" value="Genomic_DNA"/>
</dbReference>
<feature type="domain" description="Oxidoreductase molybdopterin-binding" evidence="1">
    <location>
        <begin position="42"/>
        <end position="174"/>
    </location>
</feature>
<dbReference type="RefSeq" id="WP_011641377.1">
    <property type="nucleotide sequence ID" value="NC_008346.1"/>
</dbReference>
<dbReference type="Gene3D" id="3.90.420.10">
    <property type="entry name" value="Oxidoreductase, molybdopterin-binding domain"/>
    <property type="match status" value="1"/>
</dbReference>
<name>Q0AVG9_SYNWW</name>
<dbReference type="PROSITE" id="PS51257">
    <property type="entry name" value="PROKAR_LIPOPROTEIN"/>
    <property type="match status" value="1"/>
</dbReference>
<sequence length="367" mass="40695">MPKQVKKLLMIGLLLSIILSLLACIEKTENANNTATVNDGQEIIITGLQDSDYRISVKELKKLPAVTKKAQATRANGESIKIKGTGPLLENILQQEGKSVKDYSSIRFTALDGYSISLPPDVFKNRSIILAYQINGKDLDLENQPIRVVIPGERAMYWVRMLHKIDLETGAEQSPVKKVVFLETAAKNLPQEDYEHFDSVDKAIKTKDLVDNYAGTDRVKNVFIKASDGLHKNETPSNFITAYIKISGKESPKFLAPNLPQGMHVRDVLCINYGETCFWSYFQGIRVLPPQRSDGKSAMDLSGLIKQTGLSRASKYQFNSLDGSSLELTANEMGKGLIYESQGVLAFSCPGSVDKNLEDLLSIECRE</sequence>
<dbReference type="Pfam" id="PF00174">
    <property type="entry name" value="Oxidored_molyb"/>
    <property type="match status" value="1"/>
</dbReference>
<reference evidence="3" key="1">
    <citation type="journal article" date="2010" name="Environ. Microbiol.">
        <title>The genome of Syntrophomonas wolfei: new insights into syntrophic metabolism and biohydrogen production.</title>
        <authorList>
            <person name="Sieber J.R."/>
            <person name="Sims D.R."/>
            <person name="Han C."/>
            <person name="Kim E."/>
            <person name="Lykidis A."/>
            <person name="Lapidus A.L."/>
            <person name="McDonnald E."/>
            <person name="Rohlin L."/>
            <person name="Culley D.E."/>
            <person name="Gunsalus R."/>
            <person name="McInerney M.J."/>
        </authorList>
    </citation>
    <scope>NUCLEOTIDE SEQUENCE [LARGE SCALE GENOMIC DNA]</scope>
    <source>
        <strain evidence="3">DSM 2245B / Goettingen</strain>
    </source>
</reference>
<dbReference type="InterPro" id="IPR000572">
    <property type="entry name" value="OxRdtase_Mopterin-bd_dom"/>
</dbReference>
<accession>Q0AVG9</accession>
<dbReference type="STRING" id="335541.Swol_1990"/>
<dbReference type="Proteomes" id="UP000001968">
    <property type="component" value="Chromosome"/>
</dbReference>
<dbReference type="HOGENOM" id="CLU_754256_0_0_9"/>
<dbReference type="eggNOG" id="COG2041">
    <property type="taxonomic scope" value="Bacteria"/>
</dbReference>
<dbReference type="OrthoDB" id="1704220at2"/>
<protein>
    <recommendedName>
        <fullName evidence="1">Oxidoreductase molybdopterin-binding domain-containing protein</fullName>
    </recommendedName>
</protein>
<evidence type="ECO:0000259" key="1">
    <source>
        <dbReference type="Pfam" id="PF00174"/>
    </source>
</evidence>
<dbReference type="SUPFAM" id="SSF56524">
    <property type="entry name" value="Oxidoreductase molybdopterin-binding domain"/>
    <property type="match status" value="1"/>
</dbReference>
<organism evidence="2 3">
    <name type="scientific">Syntrophomonas wolfei subsp. wolfei (strain DSM 2245B / Goettingen)</name>
    <dbReference type="NCBI Taxonomy" id="335541"/>
    <lineage>
        <taxon>Bacteria</taxon>
        <taxon>Bacillati</taxon>
        <taxon>Bacillota</taxon>
        <taxon>Clostridia</taxon>
        <taxon>Eubacteriales</taxon>
        <taxon>Syntrophomonadaceae</taxon>
        <taxon>Syntrophomonas</taxon>
    </lineage>
</organism>
<gene>
    <name evidence="2" type="ordered locus">Swol_1990</name>
</gene>
<keyword evidence="3" id="KW-1185">Reference proteome</keyword>